<organism evidence="2 3">
    <name type="scientific">Plasmodium ovale</name>
    <name type="common">malaria parasite P. ovale</name>
    <dbReference type="NCBI Taxonomy" id="36330"/>
    <lineage>
        <taxon>Eukaryota</taxon>
        <taxon>Sar</taxon>
        <taxon>Alveolata</taxon>
        <taxon>Apicomplexa</taxon>
        <taxon>Aconoidasida</taxon>
        <taxon>Haemosporida</taxon>
        <taxon>Plasmodiidae</taxon>
        <taxon>Plasmodium</taxon>
        <taxon>Plasmodium (Plasmodium)</taxon>
    </lineage>
</organism>
<keyword evidence="1" id="KW-0472">Membrane</keyword>
<feature type="transmembrane region" description="Helical" evidence="1">
    <location>
        <begin position="287"/>
        <end position="307"/>
    </location>
</feature>
<keyword evidence="3" id="KW-1185">Reference proteome</keyword>
<gene>
    <name evidence="2" type="primary">PocGH01_00087000</name>
    <name evidence="2" type="ORF">POCGH01_00087000</name>
</gene>
<keyword evidence="1" id="KW-1133">Transmembrane helix</keyword>
<proteinExistence type="predicted"/>
<name>A0A1D3JBU0_PLAOA</name>
<sequence>MTSKIVTGRYTFCINSNYYEAFVKYVKAKRCDVEKKEICEVGKEGSCKVEKKVSCEVENKDNCEVANKDSCEVGKKDSCDELSTIMTFSNNLREKDIFQEFKLLYKLLKEKSIVQTITGDIFSDNDCNFLNYWLNGKLRDNVKYGAINVKDFYEKMKDNDVEFFSSNCKLDKHFYNIDTEISENMKILYELYHTKQKILDIMLKQDYSDNGQLLCPQYTKECHEKYIEGMDKCLNDYDDLYKALKEFKNEYKYGIEEVTDESGYCSISEHFQLPEYDSVLEKKQKKIMLIQNITIPLIMLFIIPLLYKYTPFGPFLRTKINMVKDKWMNADKNESELLSIFTDTEDNISENGEYNIGYYS</sequence>
<dbReference type="Proteomes" id="UP000242942">
    <property type="component" value="Unassembled WGS sequence"/>
</dbReference>
<evidence type="ECO:0000313" key="3">
    <source>
        <dbReference type="Proteomes" id="UP000242942"/>
    </source>
</evidence>
<dbReference type="EMBL" id="FLRI01000029">
    <property type="protein sequence ID" value="SBT83079.1"/>
    <property type="molecule type" value="Genomic_DNA"/>
</dbReference>
<dbReference type="OrthoDB" id="387321at2759"/>
<dbReference type="AlphaFoldDB" id="A0A1D3JBU0"/>
<evidence type="ECO:0000313" key="2">
    <source>
        <dbReference type="EMBL" id="SBT83079.1"/>
    </source>
</evidence>
<dbReference type="VEuPathDB" id="PlasmoDB:PocGH01_00087000"/>
<keyword evidence="1" id="KW-0812">Transmembrane</keyword>
<dbReference type="VEuPathDB" id="PlasmoDB:POWCR01_000228000"/>
<accession>A0A1D3JBU0</accession>
<evidence type="ECO:0000256" key="1">
    <source>
        <dbReference type="SAM" id="Phobius"/>
    </source>
</evidence>
<protein>
    <submittedName>
        <fullName evidence="2">PIR protein</fullName>
    </submittedName>
</protein>
<reference evidence="2 3" key="1">
    <citation type="submission" date="2016-06" db="EMBL/GenBank/DDBJ databases">
        <authorList>
            <consortium name="Pathogen Informatics"/>
        </authorList>
    </citation>
    <scope>NUCLEOTIDE SEQUENCE [LARGE SCALE GENOMIC DNA]</scope>
    <source>
        <strain evidence="2">PocGH01</strain>
    </source>
</reference>